<protein>
    <submittedName>
        <fullName evidence="1">DUF1289 domain-containing protein</fullName>
    </submittedName>
</protein>
<dbReference type="InterPro" id="IPR010710">
    <property type="entry name" value="DUF1289"/>
</dbReference>
<dbReference type="PANTHER" id="PTHR35175:SF2">
    <property type="entry name" value="DUF1289 DOMAIN-CONTAINING PROTEIN"/>
    <property type="match status" value="1"/>
</dbReference>
<organism evidence="1 2">
    <name type="scientific">Ramlibacter monticola</name>
    <dbReference type="NCBI Taxonomy" id="1926872"/>
    <lineage>
        <taxon>Bacteria</taxon>
        <taxon>Pseudomonadati</taxon>
        <taxon>Pseudomonadota</taxon>
        <taxon>Betaproteobacteria</taxon>
        <taxon>Burkholderiales</taxon>
        <taxon>Comamonadaceae</taxon>
        <taxon>Ramlibacter</taxon>
    </lineage>
</organism>
<dbReference type="PANTHER" id="PTHR35175">
    <property type="entry name" value="DUF1289 DOMAIN-CONTAINING PROTEIN"/>
    <property type="match status" value="1"/>
</dbReference>
<evidence type="ECO:0000313" key="1">
    <source>
        <dbReference type="EMBL" id="MBL0392899.1"/>
    </source>
</evidence>
<proteinExistence type="predicted"/>
<name>A0A937CUP7_9BURK</name>
<dbReference type="Pfam" id="PF06945">
    <property type="entry name" value="DUF1289"/>
    <property type="match status" value="1"/>
</dbReference>
<reference evidence="1 2" key="1">
    <citation type="journal article" date="2017" name="Int. J. Syst. Evol. Microbiol.">
        <title>Ramlibacter monticola sp. nov., isolated from forest soil.</title>
        <authorList>
            <person name="Chaudhary D.K."/>
            <person name="Kim J."/>
        </authorList>
    </citation>
    <scope>NUCLEOTIDE SEQUENCE [LARGE SCALE GENOMIC DNA]</scope>
    <source>
        <strain evidence="1 2">KACC 19175</strain>
    </source>
</reference>
<dbReference type="RefSeq" id="WP_201675569.1">
    <property type="nucleotide sequence ID" value="NZ_JAEQNE010000004.1"/>
</dbReference>
<accession>A0A937CUP7</accession>
<dbReference type="AlphaFoldDB" id="A0A937CUP7"/>
<dbReference type="Proteomes" id="UP000599109">
    <property type="component" value="Unassembled WGS sequence"/>
</dbReference>
<gene>
    <name evidence="1" type="ORF">JJ685_17305</name>
</gene>
<dbReference type="EMBL" id="JAEQNE010000004">
    <property type="protein sequence ID" value="MBL0392899.1"/>
    <property type="molecule type" value="Genomic_DNA"/>
</dbReference>
<comment type="caution">
    <text evidence="1">The sequence shown here is derived from an EMBL/GenBank/DDBJ whole genome shotgun (WGS) entry which is preliminary data.</text>
</comment>
<sequence length="75" mass="8142">MSSGPKQFLLEKAAGIALADFVPSPCISVCRMDAATGTCEGCYRTLDEIARWSSASEEEKFAIWNDLLQRAGTEP</sequence>
<keyword evidence="2" id="KW-1185">Reference proteome</keyword>
<evidence type="ECO:0000313" key="2">
    <source>
        <dbReference type="Proteomes" id="UP000599109"/>
    </source>
</evidence>